<accession>X1BT35</accession>
<protein>
    <submittedName>
        <fullName evidence="1">Uncharacterized protein</fullName>
    </submittedName>
</protein>
<name>X1BT35_9ZZZZ</name>
<dbReference type="EMBL" id="BART01020003">
    <property type="protein sequence ID" value="GAG98899.1"/>
    <property type="molecule type" value="Genomic_DNA"/>
</dbReference>
<reference evidence="1" key="1">
    <citation type="journal article" date="2014" name="Front. Microbiol.">
        <title>High frequency of phylogenetically diverse reductive dehalogenase-homologous genes in deep subseafloor sedimentary metagenomes.</title>
        <authorList>
            <person name="Kawai M."/>
            <person name="Futagami T."/>
            <person name="Toyoda A."/>
            <person name="Takaki Y."/>
            <person name="Nishi S."/>
            <person name="Hori S."/>
            <person name="Arai W."/>
            <person name="Tsubouchi T."/>
            <person name="Morono Y."/>
            <person name="Uchiyama I."/>
            <person name="Ito T."/>
            <person name="Fujiyama A."/>
            <person name="Inagaki F."/>
            <person name="Takami H."/>
        </authorList>
    </citation>
    <scope>NUCLEOTIDE SEQUENCE</scope>
    <source>
        <strain evidence="1">Expedition CK06-06</strain>
    </source>
</reference>
<feature type="non-terminal residue" evidence="1">
    <location>
        <position position="65"/>
    </location>
</feature>
<sequence>MAFQKGHTKSGGRALGTRNKVNEKSGLLLSKIINRDLQHIWDKKGVNCKDQTERVSKLANYVLPK</sequence>
<evidence type="ECO:0000313" key="1">
    <source>
        <dbReference type="EMBL" id="GAG98899.1"/>
    </source>
</evidence>
<proteinExistence type="predicted"/>
<organism evidence="1">
    <name type="scientific">marine sediment metagenome</name>
    <dbReference type="NCBI Taxonomy" id="412755"/>
    <lineage>
        <taxon>unclassified sequences</taxon>
        <taxon>metagenomes</taxon>
        <taxon>ecological metagenomes</taxon>
    </lineage>
</organism>
<dbReference type="AlphaFoldDB" id="X1BT35"/>
<comment type="caution">
    <text evidence="1">The sequence shown here is derived from an EMBL/GenBank/DDBJ whole genome shotgun (WGS) entry which is preliminary data.</text>
</comment>
<gene>
    <name evidence="1" type="ORF">S01H4_37269</name>
</gene>